<comment type="caution">
    <text evidence="2">The sequence shown here is derived from an EMBL/GenBank/DDBJ whole genome shotgun (WGS) entry which is preliminary data.</text>
</comment>
<reference evidence="2" key="1">
    <citation type="submission" date="2022-08" db="EMBL/GenBank/DDBJ databases">
        <authorList>
            <person name="Deng Y."/>
            <person name="Han X.-F."/>
            <person name="Zhang Y.-Q."/>
        </authorList>
    </citation>
    <scope>NUCLEOTIDE SEQUENCE</scope>
    <source>
        <strain evidence="2">CPCC 203386</strain>
    </source>
</reference>
<protein>
    <submittedName>
        <fullName evidence="2">Uncharacterized protein</fullName>
    </submittedName>
</protein>
<accession>A0ABT2H971</accession>
<evidence type="ECO:0000313" key="2">
    <source>
        <dbReference type="EMBL" id="MCS5736466.1"/>
    </source>
</evidence>
<feature type="region of interest" description="Disordered" evidence="1">
    <location>
        <begin position="1"/>
        <end position="48"/>
    </location>
</feature>
<organism evidence="2 3">
    <name type="scientific">Herbiconiux daphne</name>
    <dbReference type="NCBI Taxonomy" id="2970914"/>
    <lineage>
        <taxon>Bacteria</taxon>
        <taxon>Bacillati</taxon>
        <taxon>Actinomycetota</taxon>
        <taxon>Actinomycetes</taxon>
        <taxon>Micrococcales</taxon>
        <taxon>Microbacteriaceae</taxon>
        <taxon>Herbiconiux</taxon>
    </lineage>
</organism>
<keyword evidence="3" id="KW-1185">Reference proteome</keyword>
<dbReference type="RefSeq" id="WP_259542425.1">
    <property type="nucleotide sequence ID" value="NZ_JANLCJ010000033.1"/>
</dbReference>
<gene>
    <name evidence="2" type="ORF">N1032_22275</name>
</gene>
<name>A0ABT2H971_9MICO</name>
<sequence>MAGGSFIVRLRAKRPYKETQGIESTVLNSGYGNAKPSTSKPKGDKVGR</sequence>
<evidence type="ECO:0000256" key="1">
    <source>
        <dbReference type="SAM" id="MobiDB-lite"/>
    </source>
</evidence>
<proteinExistence type="predicted"/>
<dbReference type="EMBL" id="JANLCJ010000033">
    <property type="protein sequence ID" value="MCS5736466.1"/>
    <property type="molecule type" value="Genomic_DNA"/>
</dbReference>
<evidence type="ECO:0000313" key="3">
    <source>
        <dbReference type="Proteomes" id="UP001165586"/>
    </source>
</evidence>
<dbReference type="Proteomes" id="UP001165586">
    <property type="component" value="Unassembled WGS sequence"/>
</dbReference>
<feature type="compositionally biased region" description="Polar residues" evidence="1">
    <location>
        <begin position="21"/>
        <end position="40"/>
    </location>
</feature>